<dbReference type="STRING" id="1314800.A0A1B7MKL2"/>
<dbReference type="EMBL" id="KV448828">
    <property type="protein sequence ID" value="OAX33145.1"/>
    <property type="molecule type" value="Genomic_DNA"/>
</dbReference>
<protein>
    <recommendedName>
        <fullName evidence="2">Signal peptidase complex catalytic subunit SEC11</fullName>
    </recommendedName>
    <alternativeName>
        <fullName evidence="3">Signal peptidase complex catalytic subunit sec11</fullName>
    </alternativeName>
</protein>
<keyword evidence="5" id="KW-0735">Signal-anchor</keyword>
<dbReference type="InterPro" id="IPR001733">
    <property type="entry name" value="Peptidase_S26B"/>
</dbReference>
<evidence type="ECO:0000256" key="1">
    <source>
        <dbReference type="ARBA" id="ARBA00004648"/>
    </source>
</evidence>
<dbReference type="AlphaFoldDB" id="A0A1B7MKL2"/>
<feature type="transmembrane region" description="Helical" evidence="7">
    <location>
        <begin position="72"/>
        <end position="103"/>
    </location>
</feature>
<dbReference type="Proteomes" id="UP000092154">
    <property type="component" value="Unassembled WGS sequence"/>
</dbReference>
<dbReference type="InParanoid" id="A0A1B7MKL2"/>
<accession>A0A1B7MKL2</accession>
<evidence type="ECO:0000256" key="4">
    <source>
        <dbReference type="ARBA" id="ARBA00022824"/>
    </source>
</evidence>
<dbReference type="GO" id="GO:0006465">
    <property type="term" value="P:signal peptide processing"/>
    <property type="evidence" value="ECO:0007669"/>
    <property type="project" value="InterPro"/>
</dbReference>
<evidence type="ECO:0000256" key="7">
    <source>
        <dbReference type="SAM" id="Phobius"/>
    </source>
</evidence>
<organism evidence="8 9">
    <name type="scientific">Rhizopogon vinicolor AM-OR11-026</name>
    <dbReference type="NCBI Taxonomy" id="1314800"/>
    <lineage>
        <taxon>Eukaryota</taxon>
        <taxon>Fungi</taxon>
        <taxon>Dikarya</taxon>
        <taxon>Basidiomycota</taxon>
        <taxon>Agaricomycotina</taxon>
        <taxon>Agaricomycetes</taxon>
        <taxon>Agaricomycetidae</taxon>
        <taxon>Boletales</taxon>
        <taxon>Suillineae</taxon>
        <taxon>Rhizopogonaceae</taxon>
        <taxon>Rhizopogon</taxon>
    </lineage>
</organism>
<sequence length="124" mass="14181">METRDVLFPFENSMQSGIGKTRLAILKLPPGEHQMLLTKGDNNHVDDIELYQGLDRLERRHIVGKVCGFLPYIGYVMIVMVNLSVIIVECTCTWLCICCRYLLSQKTMLIMLPGTISRNSNTRF</sequence>
<evidence type="ECO:0000313" key="9">
    <source>
        <dbReference type="Proteomes" id="UP000092154"/>
    </source>
</evidence>
<keyword evidence="7" id="KW-0812">Transmembrane</keyword>
<comment type="subcellular location">
    <subcellularLocation>
        <location evidence="1">Endoplasmic reticulum membrane</location>
        <topology evidence="1">Single-pass type II membrane protein</topology>
    </subcellularLocation>
</comment>
<evidence type="ECO:0000256" key="2">
    <source>
        <dbReference type="ARBA" id="ARBA00019685"/>
    </source>
</evidence>
<proteinExistence type="predicted"/>
<evidence type="ECO:0000256" key="6">
    <source>
        <dbReference type="ARBA" id="ARBA00045533"/>
    </source>
</evidence>
<keyword evidence="9" id="KW-1185">Reference proteome</keyword>
<evidence type="ECO:0000256" key="3">
    <source>
        <dbReference type="ARBA" id="ARBA00021755"/>
    </source>
</evidence>
<keyword evidence="7" id="KW-0472">Membrane</keyword>
<dbReference type="OrthoDB" id="10257561at2759"/>
<dbReference type="GO" id="GO:0005787">
    <property type="term" value="C:signal peptidase complex"/>
    <property type="evidence" value="ECO:0007669"/>
    <property type="project" value="TreeGrafter"/>
</dbReference>
<dbReference type="PANTHER" id="PTHR10806">
    <property type="entry name" value="SIGNAL PEPTIDASE COMPLEX CATALYTIC SUBUNIT SEC11"/>
    <property type="match status" value="1"/>
</dbReference>
<keyword evidence="4" id="KW-0256">Endoplasmic reticulum</keyword>
<keyword evidence="7" id="KW-1133">Transmembrane helix</keyword>
<comment type="function">
    <text evidence="6">Catalytic component of the signal peptidase complex (SPC) which catalyzes the cleavage of N-terminal signal sequences from nascent proteins as they are translocated into the lumen of the endoplasmic reticulum. Specifically cleaves N-terminal signal peptides that contain a hydrophobic alpha-helix (h-region) shorter than 18-20 amino acids.</text>
</comment>
<gene>
    <name evidence="8" type="ORF">K503DRAFT_775930</name>
</gene>
<dbReference type="PANTHER" id="PTHR10806:SF6">
    <property type="entry name" value="SIGNAL PEPTIDASE COMPLEX CATALYTIC SUBUNIT SEC11"/>
    <property type="match status" value="1"/>
</dbReference>
<evidence type="ECO:0000313" key="8">
    <source>
        <dbReference type="EMBL" id="OAX33145.1"/>
    </source>
</evidence>
<dbReference type="GO" id="GO:0008233">
    <property type="term" value="F:peptidase activity"/>
    <property type="evidence" value="ECO:0007669"/>
    <property type="project" value="InterPro"/>
</dbReference>
<evidence type="ECO:0000256" key="5">
    <source>
        <dbReference type="ARBA" id="ARBA00022968"/>
    </source>
</evidence>
<name>A0A1B7MKL2_9AGAM</name>
<reference evidence="8 9" key="1">
    <citation type="submission" date="2016-06" db="EMBL/GenBank/DDBJ databases">
        <title>Comparative genomics of the ectomycorrhizal sister species Rhizopogon vinicolor and Rhizopogon vesiculosus (Basidiomycota: Boletales) reveals a divergence of the mating type B locus.</title>
        <authorList>
            <consortium name="DOE Joint Genome Institute"/>
            <person name="Mujic A.B."/>
            <person name="Kuo A."/>
            <person name="Tritt A."/>
            <person name="Lipzen A."/>
            <person name="Chen C."/>
            <person name="Johnson J."/>
            <person name="Sharma A."/>
            <person name="Barry K."/>
            <person name="Grigoriev I.V."/>
            <person name="Spatafora J.W."/>
        </authorList>
    </citation>
    <scope>NUCLEOTIDE SEQUENCE [LARGE SCALE GENOMIC DNA]</scope>
    <source>
        <strain evidence="8 9">AM-OR11-026</strain>
    </source>
</reference>